<evidence type="ECO:0000256" key="1">
    <source>
        <dbReference type="ARBA" id="ARBA00000098"/>
    </source>
</evidence>
<keyword evidence="7" id="KW-0479">Metal-binding</keyword>
<feature type="signal peptide" evidence="13">
    <location>
        <begin position="1"/>
        <end position="17"/>
    </location>
</feature>
<dbReference type="PRINTS" id="PR00756">
    <property type="entry name" value="ALADIPTASE"/>
</dbReference>
<gene>
    <name evidence="16" type="ORF">GCM10010387_44180</name>
</gene>
<evidence type="ECO:0000313" key="17">
    <source>
        <dbReference type="Proteomes" id="UP000630936"/>
    </source>
</evidence>
<evidence type="ECO:0000259" key="14">
    <source>
        <dbReference type="Pfam" id="PF01433"/>
    </source>
</evidence>
<dbReference type="InterPro" id="IPR050344">
    <property type="entry name" value="Peptidase_M1_aminopeptidases"/>
</dbReference>
<evidence type="ECO:0000256" key="12">
    <source>
        <dbReference type="ARBA" id="ARBA00031533"/>
    </source>
</evidence>
<dbReference type="PANTHER" id="PTHR11533">
    <property type="entry name" value="PROTEASE M1 ZINC METALLOPROTEASE"/>
    <property type="match status" value="1"/>
</dbReference>
<dbReference type="PANTHER" id="PTHR11533:SF297">
    <property type="entry name" value="AMINOPEPTIDASE N"/>
    <property type="match status" value="1"/>
</dbReference>
<organism evidence="16 17">
    <name type="scientific">Streptomyces inusitatus</name>
    <dbReference type="NCBI Taxonomy" id="68221"/>
    <lineage>
        <taxon>Bacteria</taxon>
        <taxon>Bacillati</taxon>
        <taxon>Actinomycetota</taxon>
        <taxon>Actinomycetes</taxon>
        <taxon>Kitasatosporales</taxon>
        <taxon>Streptomycetaceae</taxon>
        <taxon>Streptomyces</taxon>
    </lineage>
</organism>
<evidence type="ECO:0000256" key="10">
    <source>
        <dbReference type="ARBA" id="ARBA00023049"/>
    </source>
</evidence>
<dbReference type="EMBL" id="BMWG01000015">
    <property type="protein sequence ID" value="GGZ44939.1"/>
    <property type="molecule type" value="Genomic_DNA"/>
</dbReference>
<keyword evidence="13" id="KW-0732">Signal</keyword>
<dbReference type="GO" id="GO:0016285">
    <property type="term" value="F:alanyl aminopeptidase activity"/>
    <property type="evidence" value="ECO:0007669"/>
    <property type="project" value="UniProtKB-EC"/>
</dbReference>
<dbReference type="SUPFAM" id="SSF63737">
    <property type="entry name" value="Leukotriene A4 hydrolase N-terminal domain"/>
    <property type="match status" value="1"/>
</dbReference>
<dbReference type="RefSeq" id="WP_373305595.1">
    <property type="nucleotide sequence ID" value="NZ_BMWG01000015.1"/>
</dbReference>
<dbReference type="InterPro" id="IPR001930">
    <property type="entry name" value="Peptidase_M1"/>
</dbReference>
<dbReference type="GO" id="GO:0008237">
    <property type="term" value="F:metallopeptidase activity"/>
    <property type="evidence" value="ECO:0007669"/>
    <property type="project" value="UniProtKB-KW"/>
</dbReference>
<evidence type="ECO:0000259" key="15">
    <source>
        <dbReference type="Pfam" id="PF17900"/>
    </source>
</evidence>
<feature type="domain" description="Peptidase M1 membrane alanine aminopeptidase" evidence="14">
    <location>
        <begin position="324"/>
        <end position="462"/>
    </location>
</feature>
<evidence type="ECO:0000256" key="8">
    <source>
        <dbReference type="ARBA" id="ARBA00022801"/>
    </source>
</evidence>
<evidence type="ECO:0000256" key="13">
    <source>
        <dbReference type="SAM" id="SignalP"/>
    </source>
</evidence>
<reference evidence="16" key="1">
    <citation type="journal article" date="2014" name="Int. J. Syst. Evol. Microbiol.">
        <title>Complete genome sequence of Corynebacterium casei LMG S-19264T (=DSM 44701T), isolated from a smear-ripened cheese.</title>
        <authorList>
            <consortium name="US DOE Joint Genome Institute (JGI-PGF)"/>
            <person name="Walter F."/>
            <person name="Albersmeier A."/>
            <person name="Kalinowski J."/>
            <person name="Ruckert C."/>
        </authorList>
    </citation>
    <scope>NUCLEOTIDE SEQUENCE</scope>
    <source>
        <strain evidence="16">JCM 4988</strain>
    </source>
</reference>
<dbReference type="InterPro" id="IPR014782">
    <property type="entry name" value="Peptidase_M1_dom"/>
</dbReference>
<dbReference type="AlphaFoldDB" id="A0A918QFF6"/>
<keyword evidence="10" id="KW-0482">Metalloprotease</keyword>
<evidence type="ECO:0000256" key="6">
    <source>
        <dbReference type="ARBA" id="ARBA00022670"/>
    </source>
</evidence>
<evidence type="ECO:0000256" key="9">
    <source>
        <dbReference type="ARBA" id="ARBA00022833"/>
    </source>
</evidence>
<dbReference type="Gene3D" id="2.60.40.1730">
    <property type="entry name" value="tricorn interacting facor f3 domain"/>
    <property type="match status" value="1"/>
</dbReference>
<dbReference type="PROSITE" id="PS51257">
    <property type="entry name" value="PROKAR_LIPOPROTEIN"/>
    <property type="match status" value="1"/>
</dbReference>
<reference evidence="16" key="2">
    <citation type="submission" date="2020-09" db="EMBL/GenBank/DDBJ databases">
        <authorList>
            <person name="Sun Q."/>
            <person name="Ohkuma M."/>
        </authorList>
    </citation>
    <scope>NUCLEOTIDE SEQUENCE</scope>
    <source>
        <strain evidence="16">JCM 4988</strain>
    </source>
</reference>
<dbReference type="Gene3D" id="1.10.390.10">
    <property type="entry name" value="Neutral Protease Domain 2"/>
    <property type="match status" value="1"/>
</dbReference>
<evidence type="ECO:0000256" key="3">
    <source>
        <dbReference type="ARBA" id="ARBA00010136"/>
    </source>
</evidence>
<accession>A0A918QFF6</accession>
<evidence type="ECO:0000256" key="5">
    <source>
        <dbReference type="ARBA" id="ARBA00015611"/>
    </source>
</evidence>
<comment type="caution">
    <text evidence="16">The sequence shown here is derived from an EMBL/GenBank/DDBJ whole genome shotgun (WGS) entry which is preliminary data.</text>
</comment>
<sequence length="471" mass="50055">MARSSSVTRLLTPPAVAALLLSGCAAGGHGDVMAGPEVMGVGDPLFPGLGNGGYDVRSYGLALEYDPGSGRLAGTAEIVARATRELRVFNLDLHRLSATAVTVDGAGARSVHDGDELTVRPGEAVPAGREFRTVVRYEGEPGAIRDADGSEEGWLRTPGGALAVGEPSGSMAWFPGNHHPSDKASFDIAVTVPEGLRAVSNGELASERTSGGRSTYRWRSAEPMATYLATLAIGPYEMRSSRTASGLPVVTAVDPAVGTAVGTADSAVGKLSARLPEVLAWAEGLFGPYPFSSAGAIVVPDEVVGYALETQNRPVFPAGLFTPETLAHEIAHQWFGDSVTPKSWRDMWLNEGFATYAEWLWAEEFEGVPVRESFDAAFADAENWAFPPADPPSAAEVSSAPVYGRGAMVLHRVRREVGDGVFFRLLRGWAEEHRHGNASTADFTAYAERLSGRDLGGVWDVWLYGDGRPRR</sequence>
<keyword evidence="9" id="KW-0862">Zinc</keyword>
<evidence type="ECO:0000256" key="7">
    <source>
        <dbReference type="ARBA" id="ARBA00022723"/>
    </source>
</evidence>
<protein>
    <recommendedName>
        <fullName evidence="5">Aminopeptidase N</fullName>
        <ecNumber evidence="4">3.4.11.2</ecNumber>
    </recommendedName>
    <alternativeName>
        <fullName evidence="11">Alanine aminopeptidase</fullName>
    </alternativeName>
    <alternativeName>
        <fullName evidence="12">Lysyl aminopeptidase</fullName>
    </alternativeName>
</protein>
<dbReference type="Pfam" id="PF17900">
    <property type="entry name" value="Peptidase_M1_N"/>
    <property type="match status" value="1"/>
</dbReference>
<evidence type="ECO:0000256" key="11">
    <source>
        <dbReference type="ARBA" id="ARBA00029811"/>
    </source>
</evidence>
<feature type="domain" description="Aminopeptidase N-like N-terminal" evidence="15">
    <location>
        <begin position="165"/>
        <end position="228"/>
    </location>
</feature>
<evidence type="ECO:0000256" key="4">
    <source>
        <dbReference type="ARBA" id="ARBA00012564"/>
    </source>
</evidence>
<dbReference type="Proteomes" id="UP000630936">
    <property type="component" value="Unassembled WGS sequence"/>
</dbReference>
<comment type="catalytic activity">
    <reaction evidence="1">
        <text>Release of an N-terminal amino acid, Xaa-|-Yaa- from a peptide, amide or arylamide. Xaa is preferably Ala, but may be most amino acids including Pro (slow action). When a terminal hydrophobic residue is followed by a prolyl residue, the two may be released as an intact Xaa-Pro dipeptide.</text>
        <dbReference type="EC" id="3.4.11.2"/>
    </reaction>
</comment>
<proteinExistence type="inferred from homology"/>
<keyword evidence="6" id="KW-0645">Protease</keyword>
<dbReference type="GO" id="GO:0008270">
    <property type="term" value="F:zinc ion binding"/>
    <property type="evidence" value="ECO:0007669"/>
    <property type="project" value="InterPro"/>
</dbReference>
<dbReference type="Pfam" id="PF01433">
    <property type="entry name" value="Peptidase_M1"/>
    <property type="match status" value="1"/>
</dbReference>
<dbReference type="CDD" id="cd09603">
    <property type="entry name" value="M1_APN_like"/>
    <property type="match status" value="1"/>
</dbReference>
<keyword evidence="8" id="KW-0378">Hydrolase</keyword>
<feature type="chain" id="PRO_5038933129" description="Aminopeptidase N" evidence="13">
    <location>
        <begin position="18"/>
        <end position="471"/>
    </location>
</feature>
<evidence type="ECO:0000313" key="16">
    <source>
        <dbReference type="EMBL" id="GGZ44939.1"/>
    </source>
</evidence>
<name>A0A918QFF6_9ACTN</name>
<dbReference type="GO" id="GO:0006508">
    <property type="term" value="P:proteolysis"/>
    <property type="evidence" value="ECO:0007669"/>
    <property type="project" value="UniProtKB-KW"/>
</dbReference>
<dbReference type="InterPro" id="IPR042097">
    <property type="entry name" value="Aminopeptidase_N-like_N_sf"/>
</dbReference>
<comment type="similarity">
    <text evidence="3">Belongs to the peptidase M1 family.</text>
</comment>
<dbReference type="InterPro" id="IPR027268">
    <property type="entry name" value="Peptidase_M4/M1_CTD_sf"/>
</dbReference>
<keyword evidence="17" id="KW-1185">Reference proteome</keyword>
<comment type="cofactor">
    <cofactor evidence="2">
        <name>Zn(2+)</name>
        <dbReference type="ChEBI" id="CHEBI:29105"/>
    </cofactor>
</comment>
<dbReference type="EC" id="3.4.11.2" evidence="4"/>
<dbReference type="InterPro" id="IPR045357">
    <property type="entry name" value="Aminopeptidase_N-like_N"/>
</dbReference>
<dbReference type="SUPFAM" id="SSF55486">
    <property type="entry name" value="Metalloproteases ('zincins'), catalytic domain"/>
    <property type="match status" value="1"/>
</dbReference>
<evidence type="ECO:0000256" key="2">
    <source>
        <dbReference type="ARBA" id="ARBA00001947"/>
    </source>
</evidence>